<proteinExistence type="predicted"/>
<evidence type="ECO:0000256" key="6">
    <source>
        <dbReference type="SAM" id="Phobius"/>
    </source>
</evidence>
<evidence type="ECO:0000259" key="7">
    <source>
        <dbReference type="Pfam" id="PF04024"/>
    </source>
</evidence>
<dbReference type="EMBL" id="CP010086">
    <property type="protein sequence ID" value="AJH01137.1"/>
    <property type="molecule type" value="Genomic_DNA"/>
</dbReference>
<dbReference type="PANTHER" id="PTHR33885:SF3">
    <property type="entry name" value="PHAGE SHOCK PROTEIN C"/>
    <property type="match status" value="1"/>
</dbReference>
<feature type="domain" description="Phage shock protein PspC N-terminal" evidence="7">
    <location>
        <begin position="3"/>
        <end position="59"/>
    </location>
</feature>
<dbReference type="InterPro" id="IPR007168">
    <property type="entry name" value="Phageshock_PspC_N"/>
</dbReference>
<keyword evidence="3 6" id="KW-0812">Transmembrane</keyword>
<protein>
    <recommendedName>
        <fullName evidence="7">Phage shock protein PspC N-terminal domain-containing protein</fullName>
    </recommendedName>
</protein>
<dbReference type="PANTHER" id="PTHR33885">
    <property type="entry name" value="PHAGE SHOCK PROTEIN C"/>
    <property type="match status" value="1"/>
</dbReference>
<dbReference type="KEGG" id="cbei:LF65_04605"/>
<dbReference type="InterPro" id="IPR052027">
    <property type="entry name" value="PspC"/>
</dbReference>
<keyword evidence="5 6" id="KW-0472">Membrane</keyword>
<dbReference type="STRING" id="1520.LF65_04605"/>
<evidence type="ECO:0000256" key="2">
    <source>
        <dbReference type="ARBA" id="ARBA00022475"/>
    </source>
</evidence>
<evidence type="ECO:0000256" key="3">
    <source>
        <dbReference type="ARBA" id="ARBA00022692"/>
    </source>
</evidence>
<evidence type="ECO:0000313" key="8">
    <source>
        <dbReference type="EMBL" id="AJH01137.1"/>
    </source>
</evidence>
<dbReference type="AlphaFoldDB" id="A0A0B5QSA7"/>
<keyword evidence="4 6" id="KW-1133">Transmembrane helix</keyword>
<name>A0A0B5QSA7_CLOBE</name>
<evidence type="ECO:0000313" key="9">
    <source>
        <dbReference type="Proteomes" id="UP000031866"/>
    </source>
</evidence>
<reference evidence="9" key="1">
    <citation type="submission" date="2014-12" db="EMBL/GenBank/DDBJ databases">
        <title>Genome sequence of Clostridium beijerinckii strain 59B.</title>
        <authorList>
            <person name="Little G.T."/>
            <person name="Minton N.P."/>
        </authorList>
    </citation>
    <scope>NUCLEOTIDE SEQUENCE [LARGE SCALE GENOMIC DNA]</scope>
    <source>
        <strain evidence="9">59B</strain>
    </source>
</reference>
<keyword evidence="2" id="KW-1003">Cell membrane</keyword>
<accession>A0A0B5QSA7</accession>
<dbReference type="GO" id="GO:0005886">
    <property type="term" value="C:plasma membrane"/>
    <property type="evidence" value="ECO:0007669"/>
    <property type="project" value="UniProtKB-SubCell"/>
</dbReference>
<dbReference type="RefSeq" id="WP_041899208.1">
    <property type="nucleotide sequence ID" value="NZ_CP010086.2"/>
</dbReference>
<dbReference type="Pfam" id="PF04024">
    <property type="entry name" value="PspC"/>
    <property type="match status" value="1"/>
</dbReference>
<gene>
    <name evidence="8" type="ORF">LF65_04605</name>
</gene>
<dbReference type="OrthoDB" id="9815286at2"/>
<evidence type="ECO:0000256" key="5">
    <source>
        <dbReference type="ARBA" id="ARBA00023136"/>
    </source>
</evidence>
<comment type="subcellular location">
    <subcellularLocation>
        <location evidence="1">Cell membrane</location>
        <topology evidence="1">Single-pass membrane protein</topology>
    </subcellularLocation>
</comment>
<feature type="transmembrane region" description="Helical" evidence="6">
    <location>
        <begin position="34"/>
        <end position="57"/>
    </location>
</feature>
<sequence>MEKRLYLSATDKKLAGVCGGIAEYFGLDSTLVRIGWVILIVCAGSGLLLYIICALIIPKQPLL</sequence>
<organism evidence="8 9">
    <name type="scientific">Clostridium beijerinckii</name>
    <name type="common">Clostridium MP</name>
    <dbReference type="NCBI Taxonomy" id="1520"/>
    <lineage>
        <taxon>Bacteria</taxon>
        <taxon>Bacillati</taxon>
        <taxon>Bacillota</taxon>
        <taxon>Clostridia</taxon>
        <taxon>Eubacteriales</taxon>
        <taxon>Clostridiaceae</taxon>
        <taxon>Clostridium</taxon>
    </lineage>
</organism>
<evidence type="ECO:0000256" key="4">
    <source>
        <dbReference type="ARBA" id="ARBA00022989"/>
    </source>
</evidence>
<evidence type="ECO:0000256" key="1">
    <source>
        <dbReference type="ARBA" id="ARBA00004162"/>
    </source>
</evidence>
<dbReference type="Proteomes" id="UP000031866">
    <property type="component" value="Chromosome"/>
</dbReference>